<evidence type="ECO:0000256" key="4">
    <source>
        <dbReference type="ARBA" id="ARBA00022679"/>
    </source>
</evidence>
<comment type="caution">
    <text evidence="11">The sequence shown here is derived from an EMBL/GenBank/DDBJ whole genome shotgun (WGS) entry which is preliminary data.</text>
</comment>
<evidence type="ECO:0000256" key="10">
    <source>
        <dbReference type="RuleBase" id="RU363066"/>
    </source>
</evidence>
<dbReference type="AlphaFoldDB" id="A0A9X4M4D3"/>
<dbReference type="CDD" id="cd02021">
    <property type="entry name" value="GntK"/>
    <property type="match status" value="1"/>
</dbReference>
<evidence type="ECO:0000256" key="6">
    <source>
        <dbReference type="ARBA" id="ARBA00022777"/>
    </source>
</evidence>
<keyword evidence="5 10" id="KW-0547">Nucleotide-binding</keyword>
<dbReference type="PANTHER" id="PTHR43442">
    <property type="entry name" value="GLUCONOKINASE-RELATED"/>
    <property type="match status" value="1"/>
</dbReference>
<reference evidence="11" key="1">
    <citation type="submission" date="2022-08" db="EMBL/GenBank/DDBJ databases">
        <title>Genome analysis of Corynebacteriales strain.</title>
        <authorList>
            <person name="Lee S.D."/>
        </authorList>
    </citation>
    <scope>NUCLEOTIDE SEQUENCE</scope>
    <source>
        <strain evidence="11">D3-21</strain>
    </source>
</reference>
<evidence type="ECO:0000313" key="11">
    <source>
        <dbReference type="EMBL" id="MDG3014221.1"/>
    </source>
</evidence>
<keyword evidence="6 10" id="KW-0418">Kinase</keyword>
<protein>
    <recommendedName>
        <fullName evidence="3 10">Gluconokinase</fullName>
        <ecNumber evidence="3 10">2.7.1.12</ecNumber>
    </recommendedName>
</protein>
<dbReference type="InterPro" id="IPR031322">
    <property type="entry name" value="Shikimate/glucono_kinase"/>
</dbReference>
<keyword evidence="7 10" id="KW-0067">ATP-binding</keyword>
<evidence type="ECO:0000256" key="2">
    <source>
        <dbReference type="ARBA" id="ARBA00008420"/>
    </source>
</evidence>
<organism evidence="11 12">
    <name type="scientific">Speluncibacter jeojiensis</name>
    <dbReference type="NCBI Taxonomy" id="2710754"/>
    <lineage>
        <taxon>Bacteria</taxon>
        <taxon>Bacillati</taxon>
        <taxon>Actinomycetota</taxon>
        <taxon>Actinomycetes</taxon>
        <taxon>Mycobacteriales</taxon>
        <taxon>Speluncibacteraceae</taxon>
        <taxon>Speluncibacter</taxon>
    </lineage>
</organism>
<dbReference type="EMBL" id="JANRHA010000003">
    <property type="protein sequence ID" value="MDG3014221.1"/>
    <property type="molecule type" value="Genomic_DNA"/>
</dbReference>
<dbReference type="NCBIfam" id="TIGR01313">
    <property type="entry name" value="therm_gnt_kin"/>
    <property type="match status" value="1"/>
</dbReference>
<dbReference type="SUPFAM" id="SSF52540">
    <property type="entry name" value="P-loop containing nucleoside triphosphate hydrolases"/>
    <property type="match status" value="1"/>
</dbReference>
<dbReference type="InterPro" id="IPR027417">
    <property type="entry name" value="P-loop_NTPase"/>
</dbReference>
<dbReference type="PANTHER" id="PTHR43442:SF3">
    <property type="entry name" value="GLUCONOKINASE-RELATED"/>
    <property type="match status" value="1"/>
</dbReference>
<dbReference type="GO" id="GO:0005737">
    <property type="term" value="C:cytoplasm"/>
    <property type="evidence" value="ECO:0007669"/>
    <property type="project" value="TreeGrafter"/>
</dbReference>
<comment type="similarity">
    <text evidence="2 10">Belongs to the gluconokinase GntK/GntV family.</text>
</comment>
<name>A0A9X4M4D3_9ACTN</name>
<evidence type="ECO:0000256" key="3">
    <source>
        <dbReference type="ARBA" id="ARBA00012054"/>
    </source>
</evidence>
<evidence type="ECO:0000256" key="1">
    <source>
        <dbReference type="ARBA" id="ARBA00004761"/>
    </source>
</evidence>
<dbReference type="Proteomes" id="UP001152755">
    <property type="component" value="Unassembled WGS sequence"/>
</dbReference>
<evidence type="ECO:0000256" key="8">
    <source>
        <dbReference type="ARBA" id="ARBA00023064"/>
    </source>
</evidence>
<dbReference type="FunFam" id="3.40.50.300:FF:000522">
    <property type="entry name" value="Gluconokinase"/>
    <property type="match status" value="1"/>
</dbReference>
<evidence type="ECO:0000313" key="12">
    <source>
        <dbReference type="Proteomes" id="UP001152755"/>
    </source>
</evidence>
<sequence>MGVSGTGKTTIGRMLAARLGLPYADADDFHTAANIAKMSAGVPLDDADRRPWLSTVGGWLHDRVAEGSGGVIACSALKRSYRDILRAAAPDAFFLLLIADRALLSERLDRRGGHFMSASLLDSQLAALEPLLATEAGAALHVGPGPEEMAEQAFALVRGFAGRGPD</sequence>
<comment type="pathway">
    <text evidence="1">Carbohydrate acid metabolism.</text>
</comment>
<evidence type="ECO:0000256" key="5">
    <source>
        <dbReference type="ARBA" id="ARBA00022741"/>
    </source>
</evidence>
<keyword evidence="4 10" id="KW-0808">Transferase</keyword>
<dbReference type="Gene3D" id="3.40.50.300">
    <property type="entry name" value="P-loop containing nucleotide triphosphate hydrolases"/>
    <property type="match status" value="1"/>
</dbReference>
<accession>A0A9X4M4D3</accession>
<evidence type="ECO:0000256" key="7">
    <source>
        <dbReference type="ARBA" id="ARBA00022840"/>
    </source>
</evidence>
<dbReference type="InterPro" id="IPR006001">
    <property type="entry name" value="Therm_gnt_kin"/>
</dbReference>
<comment type="catalytic activity">
    <reaction evidence="9 10">
        <text>D-gluconate + ATP = 6-phospho-D-gluconate + ADP + H(+)</text>
        <dbReference type="Rhea" id="RHEA:19433"/>
        <dbReference type="ChEBI" id="CHEBI:15378"/>
        <dbReference type="ChEBI" id="CHEBI:18391"/>
        <dbReference type="ChEBI" id="CHEBI:30616"/>
        <dbReference type="ChEBI" id="CHEBI:58759"/>
        <dbReference type="ChEBI" id="CHEBI:456216"/>
        <dbReference type="EC" id="2.7.1.12"/>
    </reaction>
</comment>
<dbReference type="Pfam" id="PF01202">
    <property type="entry name" value="SKI"/>
    <property type="match status" value="1"/>
</dbReference>
<keyword evidence="12" id="KW-1185">Reference proteome</keyword>
<proteinExistence type="inferred from homology"/>
<evidence type="ECO:0000256" key="9">
    <source>
        <dbReference type="ARBA" id="ARBA00048090"/>
    </source>
</evidence>
<dbReference type="GO" id="GO:0046316">
    <property type="term" value="F:gluconokinase activity"/>
    <property type="evidence" value="ECO:0007669"/>
    <property type="project" value="UniProtKB-EC"/>
</dbReference>
<dbReference type="EC" id="2.7.1.12" evidence="3 10"/>
<keyword evidence="8" id="KW-0311">Gluconate utilization</keyword>
<gene>
    <name evidence="11" type="ORF">NVS88_06590</name>
</gene>
<dbReference type="RefSeq" id="WP_277832122.1">
    <property type="nucleotide sequence ID" value="NZ_JAAIVF010000002.1"/>
</dbReference>
<dbReference type="GO" id="GO:0019521">
    <property type="term" value="P:D-gluconate metabolic process"/>
    <property type="evidence" value="ECO:0007669"/>
    <property type="project" value="UniProtKB-KW"/>
</dbReference>
<dbReference type="GO" id="GO:0005524">
    <property type="term" value="F:ATP binding"/>
    <property type="evidence" value="ECO:0007669"/>
    <property type="project" value="UniProtKB-KW"/>
</dbReference>